<protein>
    <recommendedName>
        <fullName evidence="6">UDP-glycosyltransferase</fullName>
    </recommendedName>
</protein>
<dbReference type="PANTHER" id="PTHR11926">
    <property type="entry name" value="GLUCOSYL/GLUCURONOSYL TRANSFERASES"/>
    <property type="match status" value="1"/>
</dbReference>
<accession>A0AA88QTA4</accession>
<dbReference type="Pfam" id="PF00201">
    <property type="entry name" value="UDPGT"/>
    <property type="match status" value="1"/>
</dbReference>
<comment type="caution">
    <text evidence="4">The sequence shown here is derived from an EMBL/GenBank/DDBJ whole genome shotgun (WGS) entry which is preliminary data.</text>
</comment>
<dbReference type="GO" id="GO:0080044">
    <property type="term" value="F:quercetin 7-O-glucosyltransferase activity"/>
    <property type="evidence" value="ECO:0007669"/>
    <property type="project" value="TreeGrafter"/>
</dbReference>
<dbReference type="AlphaFoldDB" id="A0AA88QTA4"/>
<keyword evidence="5" id="KW-1185">Reference proteome</keyword>
<evidence type="ECO:0000313" key="5">
    <source>
        <dbReference type="Proteomes" id="UP001187471"/>
    </source>
</evidence>
<dbReference type="SUPFAM" id="SSF53756">
    <property type="entry name" value="UDP-Glycosyltransferase/glycogen phosphorylase"/>
    <property type="match status" value="1"/>
</dbReference>
<dbReference type="CDD" id="cd03784">
    <property type="entry name" value="GT1_Gtf-like"/>
    <property type="match status" value="1"/>
</dbReference>
<evidence type="ECO:0000313" key="4">
    <source>
        <dbReference type="EMBL" id="KAK2975667.1"/>
    </source>
</evidence>
<evidence type="ECO:0000256" key="3">
    <source>
        <dbReference type="RuleBase" id="RU003718"/>
    </source>
</evidence>
<dbReference type="EMBL" id="JAVXUO010002168">
    <property type="protein sequence ID" value="KAK2975667.1"/>
    <property type="molecule type" value="Genomic_DNA"/>
</dbReference>
<dbReference type="Gene3D" id="3.40.50.2000">
    <property type="entry name" value="Glycogen Phosphorylase B"/>
    <property type="match status" value="2"/>
</dbReference>
<dbReference type="PROSITE" id="PS00375">
    <property type="entry name" value="UDPGT"/>
    <property type="match status" value="1"/>
</dbReference>
<gene>
    <name evidence="4" type="ORF">RJ640_025963</name>
</gene>
<dbReference type="GO" id="GO:0080043">
    <property type="term" value="F:quercetin 3-O-glucosyltransferase activity"/>
    <property type="evidence" value="ECO:0007669"/>
    <property type="project" value="TreeGrafter"/>
</dbReference>
<proteinExistence type="inferred from homology"/>
<evidence type="ECO:0008006" key="6">
    <source>
        <dbReference type="Google" id="ProtNLM"/>
    </source>
</evidence>
<keyword evidence="2 3" id="KW-0808">Transferase</keyword>
<name>A0AA88QTA4_9ASTE</name>
<evidence type="ECO:0000256" key="1">
    <source>
        <dbReference type="ARBA" id="ARBA00009995"/>
    </source>
</evidence>
<keyword evidence="3" id="KW-0328">Glycosyltransferase</keyword>
<comment type="similarity">
    <text evidence="1 3">Belongs to the UDP-glycosyltransferase family.</text>
</comment>
<dbReference type="PANTHER" id="PTHR11926:SF1392">
    <property type="entry name" value="GLYCOSYLTRANSFERASE"/>
    <property type="match status" value="1"/>
</dbReference>
<dbReference type="Proteomes" id="UP001187471">
    <property type="component" value="Unassembled WGS sequence"/>
</dbReference>
<organism evidence="4 5">
    <name type="scientific">Escallonia rubra</name>
    <dbReference type="NCBI Taxonomy" id="112253"/>
    <lineage>
        <taxon>Eukaryota</taxon>
        <taxon>Viridiplantae</taxon>
        <taxon>Streptophyta</taxon>
        <taxon>Embryophyta</taxon>
        <taxon>Tracheophyta</taxon>
        <taxon>Spermatophyta</taxon>
        <taxon>Magnoliopsida</taxon>
        <taxon>eudicotyledons</taxon>
        <taxon>Gunneridae</taxon>
        <taxon>Pentapetalae</taxon>
        <taxon>asterids</taxon>
        <taxon>campanulids</taxon>
        <taxon>Escalloniales</taxon>
        <taxon>Escalloniaceae</taxon>
        <taxon>Escallonia</taxon>
    </lineage>
</organism>
<dbReference type="InterPro" id="IPR035595">
    <property type="entry name" value="UDP_glycos_trans_CS"/>
</dbReference>
<evidence type="ECO:0000256" key="2">
    <source>
        <dbReference type="ARBA" id="ARBA00022679"/>
    </source>
</evidence>
<sequence length="175" mass="20019">MEFWRWVVSSGTRFLWVIRPDSIVGGDWERNIPTELSLATKERGYIVGWAPQEEVLAHAAIGGFLTHSGWNSTLESLMEGVPMICWPYFLDQHVNSRFVGEVWKLGMDMKDKCERDVVKKMVKDLMEMRKSDFISVADEMGKLARKSMVGGGSSYYNLDRLIKDIELMNARSPHG</sequence>
<dbReference type="InterPro" id="IPR002213">
    <property type="entry name" value="UDP_glucos_trans"/>
</dbReference>
<reference evidence="4" key="1">
    <citation type="submission" date="2022-12" db="EMBL/GenBank/DDBJ databases">
        <title>Draft genome assemblies for two species of Escallonia (Escalloniales).</title>
        <authorList>
            <person name="Chanderbali A."/>
            <person name="Dervinis C."/>
            <person name="Anghel I."/>
            <person name="Soltis D."/>
            <person name="Soltis P."/>
            <person name="Zapata F."/>
        </authorList>
    </citation>
    <scope>NUCLEOTIDE SEQUENCE</scope>
    <source>
        <strain evidence="4">UCBG92.1500</strain>
        <tissue evidence="4">Leaf</tissue>
    </source>
</reference>